<evidence type="ECO:0000256" key="1">
    <source>
        <dbReference type="ARBA" id="ARBA00009437"/>
    </source>
</evidence>
<dbReference type="AlphaFoldDB" id="A0A1G8MR25"/>
<evidence type="ECO:0000259" key="5">
    <source>
        <dbReference type="PROSITE" id="PS50931"/>
    </source>
</evidence>
<dbReference type="CDD" id="cd08422">
    <property type="entry name" value="PBP2_CrgA_like"/>
    <property type="match status" value="1"/>
</dbReference>
<dbReference type="GO" id="GO:0003700">
    <property type="term" value="F:DNA-binding transcription factor activity"/>
    <property type="evidence" value="ECO:0007669"/>
    <property type="project" value="InterPro"/>
</dbReference>
<proteinExistence type="inferred from homology"/>
<organism evidence="6 7">
    <name type="scientific">Paraburkholderia phenazinium</name>
    <dbReference type="NCBI Taxonomy" id="60549"/>
    <lineage>
        <taxon>Bacteria</taxon>
        <taxon>Pseudomonadati</taxon>
        <taxon>Pseudomonadota</taxon>
        <taxon>Betaproteobacteria</taxon>
        <taxon>Burkholderiales</taxon>
        <taxon>Burkholderiaceae</taxon>
        <taxon>Paraburkholderia</taxon>
    </lineage>
</organism>
<accession>A0A1G8MR25</accession>
<dbReference type="InterPro" id="IPR036388">
    <property type="entry name" value="WH-like_DNA-bd_sf"/>
</dbReference>
<dbReference type="PANTHER" id="PTHR30537">
    <property type="entry name" value="HTH-TYPE TRANSCRIPTIONAL REGULATOR"/>
    <property type="match status" value="1"/>
</dbReference>
<dbReference type="SUPFAM" id="SSF53850">
    <property type="entry name" value="Periplasmic binding protein-like II"/>
    <property type="match status" value="1"/>
</dbReference>
<dbReference type="Proteomes" id="UP000199706">
    <property type="component" value="Unassembled WGS sequence"/>
</dbReference>
<evidence type="ECO:0000256" key="4">
    <source>
        <dbReference type="ARBA" id="ARBA00023163"/>
    </source>
</evidence>
<reference evidence="6 7" key="1">
    <citation type="submission" date="2016-10" db="EMBL/GenBank/DDBJ databases">
        <authorList>
            <person name="de Groot N.N."/>
        </authorList>
    </citation>
    <scope>NUCLEOTIDE SEQUENCE [LARGE SCALE GENOMIC DNA]</scope>
    <source>
        <strain evidence="6 7">LMG 2247</strain>
    </source>
</reference>
<protein>
    <submittedName>
        <fullName evidence="6">DNA-binding transcriptional regulator, LysR family</fullName>
    </submittedName>
</protein>
<dbReference type="EMBL" id="FNCJ01000031">
    <property type="protein sequence ID" value="SDI70382.1"/>
    <property type="molecule type" value="Genomic_DNA"/>
</dbReference>
<keyword evidence="4" id="KW-0804">Transcription</keyword>
<dbReference type="InterPro" id="IPR058163">
    <property type="entry name" value="LysR-type_TF_proteobact-type"/>
</dbReference>
<keyword evidence="3 6" id="KW-0238">DNA-binding</keyword>
<sequence>MDYFAAVRAFLCAADLQSFSKTAQQLELKTSTVSRYVTELEGDLGIALFNRSTRGLVLTEGGRVFREHALVAMKAMDEARSVTSSLNASPQGVLRVTMPTSFGRKHVVKHLPAFLEKHPRIGVDMIFSDDVINLIETEVDLAIRIGVLPDSQLMARRLAAHRRIVCASPAYVATHGAPETPEDLNRHTALRFSRAIDDKWILSRCKAKSKTKDVTVQLSGQVRANDTDAIIDLAVAGCGIALLPEWSIGAELRAGDLTALLVDWEARATRLDPAIWAVYPPKKVVSSKVRAFVDFYANIFGRDDYWAHP</sequence>
<comment type="similarity">
    <text evidence="1">Belongs to the LysR transcriptional regulatory family.</text>
</comment>
<dbReference type="InterPro" id="IPR000847">
    <property type="entry name" value="LysR_HTH_N"/>
</dbReference>
<dbReference type="PROSITE" id="PS50931">
    <property type="entry name" value="HTH_LYSR"/>
    <property type="match status" value="1"/>
</dbReference>
<dbReference type="OrthoDB" id="8885940at2"/>
<evidence type="ECO:0000313" key="7">
    <source>
        <dbReference type="Proteomes" id="UP000199706"/>
    </source>
</evidence>
<dbReference type="GO" id="GO:0006351">
    <property type="term" value="P:DNA-templated transcription"/>
    <property type="evidence" value="ECO:0007669"/>
    <property type="project" value="TreeGrafter"/>
</dbReference>
<dbReference type="FunFam" id="3.40.190.290:FF:000001">
    <property type="entry name" value="Transcriptional regulator, LysR family"/>
    <property type="match status" value="1"/>
</dbReference>
<evidence type="ECO:0000256" key="2">
    <source>
        <dbReference type="ARBA" id="ARBA00023015"/>
    </source>
</evidence>
<dbReference type="RefSeq" id="WP_090695394.1">
    <property type="nucleotide sequence ID" value="NZ_CADERL010000065.1"/>
</dbReference>
<dbReference type="GO" id="GO:0043565">
    <property type="term" value="F:sequence-specific DNA binding"/>
    <property type="evidence" value="ECO:0007669"/>
    <property type="project" value="TreeGrafter"/>
</dbReference>
<dbReference type="Gene3D" id="3.40.190.290">
    <property type="match status" value="1"/>
</dbReference>
<keyword evidence="2" id="KW-0805">Transcription regulation</keyword>
<evidence type="ECO:0000256" key="3">
    <source>
        <dbReference type="ARBA" id="ARBA00023125"/>
    </source>
</evidence>
<dbReference type="PANTHER" id="PTHR30537:SF5">
    <property type="entry name" value="HTH-TYPE TRANSCRIPTIONAL ACTIVATOR TTDR-RELATED"/>
    <property type="match status" value="1"/>
</dbReference>
<name>A0A1G8MR25_9BURK</name>
<gene>
    <name evidence="6" type="ORF">SAMN05216466_1312</name>
</gene>
<dbReference type="SUPFAM" id="SSF46785">
    <property type="entry name" value="Winged helix' DNA-binding domain"/>
    <property type="match status" value="1"/>
</dbReference>
<dbReference type="Gene3D" id="1.10.10.10">
    <property type="entry name" value="Winged helix-like DNA-binding domain superfamily/Winged helix DNA-binding domain"/>
    <property type="match status" value="1"/>
</dbReference>
<dbReference type="InterPro" id="IPR005119">
    <property type="entry name" value="LysR_subst-bd"/>
</dbReference>
<dbReference type="Pfam" id="PF00126">
    <property type="entry name" value="HTH_1"/>
    <property type="match status" value="1"/>
</dbReference>
<evidence type="ECO:0000313" key="6">
    <source>
        <dbReference type="EMBL" id="SDI70382.1"/>
    </source>
</evidence>
<dbReference type="Pfam" id="PF03466">
    <property type="entry name" value="LysR_substrate"/>
    <property type="match status" value="1"/>
</dbReference>
<feature type="domain" description="HTH lysR-type" evidence="5">
    <location>
        <begin position="1"/>
        <end position="59"/>
    </location>
</feature>
<dbReference type="InterPro" id="IPR036390">
    <property type="entry name" value="WH_DNA-bd_sf"/>
</dbReference>